<gene>
    <name evidence="3" type="ORF">QBC36DRAFT_291089</name>
</gene>
<name>A0AAN7A6F3_9PEZI</name>
<evidence type="ECO:0000256" key="2">
    <source>
        <dbReference type="SAM" id="MobiDB-lite"/>
    </source>
</evidence>
<protein>
    <submittedName>
        <fullName evidence="3">Uncharacterized protein</fullName>
    </submittedName>
</protein>
<feature type="coiled-coil region" evidence="1">
    <location>
        <begin position="65"/>
        <end position="100"/>
    </location>
</feature>
<keyword evidence="4" id="KW-1185">Reference proteome</keyword>
<dbReference type="AlphaFoldDB" id="A0AAN7A6F3"/>
<evidence type="ECO:0000256" key="1">
    <source>
        <dbReference type="SAM" id="Coils"/>
    </source>
</evidence>
<proteinExistence type="predicted"/>
<feature type="region of interest" description="Disordered" evidence="2">
    <location>
        <begin position="40"/>
        <end position="61"/>
    </location>
</feature>
<dbReference type="EMBL" id="MU866218">
    <property type="protein sequence ID" value="KAK4175838.1"/>
    <property type="molecule type" value="Genomic_DNA"/>
</dbReference>
<evidence type="ECO:0000313" key="4">
    <source>
        <dbReference type="Proteomes" id="UP001302321"/>
    </source>
</evidence>
<organism evidence="3 4">
    <name type="scientific">Triangularia setosa</name>
    <dbReference type="NCBI Taxonomy" id="2587417"/>
    <lineage>
        <taxon>Eukaryota</taxon>
        <taxon>Fungi</taxon>
        <taxon>Dikarya</taxon>
        <taxon>Ascomycota</taxon>
        <taxon>Pezizomycotina</taxon>
        <taxon>Sordariomycetes</taxon>
        <taxon>Sordariomycetidae</taxon>
        <taxon>Sordariales</taxon>
        <taxon>Podosporaceae</taxon>
        <taxon>Triangularia</taxon>
    </lineage>
</organism>
<accession>A0AAN7A6F3</accession>
<reference evidence="3" key="1">
    <citation type="journal article" date="2023" name="Mol. Phylogenet. Evol.">
        <title>Genome-scale phylogeny and comparative genomics of the fungal order Sordariales.</title>
        <authorList>
            <person name="Hensen N."/>
            <person name="Bonometti L."/>
            <person name="Westerberg I."/>
            <person name="Brannstrom I.O."/>
            <person name="Guillou S."/>
            <person name="Cros-Aarteil S."/>
            <person name="Calhoun S."/>
            <person name="Haridas S."/>
            <person name="Kuo A."/>
            <person name="Mondo S."/>
            <person name="Pangilinan J."/>
            <person name="Riley R."/>
            <person name="LaButti K."/>
            <person name="Andreopoulos B."/>
            <person name="Lipzen A."/>
            <person name="Chen C."/>
            <person name="Yan M."/>
            <person name="Daum C."/>
            <person name="Ng V."/>
            <person name="Clum A."/>
            <person name="Steindorff A."/>
            <person name="Ohm R.A."/>
            <person name="Martin F."/>
            <person name="Silar P."/>
            <person name="Natvig D.O."/>
            <person name="Lalanne C."/>
            <person name="Gautier V."/>
            <person name="Ament-Velasquez S.L."/>
            <person name="Kruys A."/>
            <person name="Hutchinson M.I."/>
            <person name="Powell A.J."/>
            <person name="Barry K."/>
            <person name="Miller A.N."/>
            <person name="Grigoriev I.V."/>
            <person name="Debuchy R."/>
            <person name="Gladieux P."/>
            <person name="Hiltunen Thoren M."/>
            <person name="Johannesson H."/>
        </authorList>
    </citation>
    <scope>NUCLEOTIDE SEQUENCE</scope>
    <source>
        <strain evidence="3">CBS 892.96</strain>
    </source>
</reference>
<keyword evidence="1" id="KW-0175">Coiled coil</keyword>
<comment type="caution">
    <text evidence="3">The sequence shown here is derived from an EMBL/GenBank/DDBJ whole genome shotgun (WGS) entry which is preliminary data.</text>
</comment>
<reference evidence="3" key="2">
    <citation type="submission" date="2023-05" db="EMBL/GenBank/DDBJ databases">
        <authorList>
            <consortium name="Lawrence Berkeley National Laboratory"/>
            <person name="Steindorff A."/>
            <person name="Hensen N."/>
            <person name="Bonometti L."/>
            <person name="Westerberg I."/>
            <person name="Brannstrom I.O."/>
            <person name="Guillou S."/>
            <person name="Cros-Aarteil S."/>
            <person name="Calhoun S."/>
            <person name="Haridas S."/>
            <person name="Kuo A."/>
            <person name="Mondo S."/>
            <person name="Pangilinan J."/>
            <person name="Riley R."/>
            <person name="Labutti K."/>
            <person name="Andreopoulos B."/>
            <person name="Lipzen A."/>
            <person name="Chen C."/>
            <person name="Yanf M."/>
            <person name="Daum C."/>
            <person name="Ng V."/>
            <person name="Clum A."/>
            <person name="Ohm R."/>
            <person name="Martin F."/>
            <person name="Silar P."/>
            <person name="Natvig D."/>
            <person name="Lalanne C."/>
            <person name="Gautier V."/>
            <person name="Ament-Velasquez S.L."/>
            <person name="Kruys A."/>
            <person name="Hutchinson M.I."/>
            <person name="Powell A.J."/>
            <person name="Barry K."/>
            <person name="Miller A.N."/>
            <person name="Grigoriev I.V."/>
            <person name="Debuchy R."/>
            <person name="Gladieux P."/>
            <person name="Thoren M.H."/>
            <person name="Johannesson H."/>
        </authorList>
    </citation>
    <scope>NUCLEOTIDE SEQUENCE</scope>
    <source>
        <strain evidence="3">CBS 892.96</strain>
    </source>
</reference>
<dbReference type="Proteomes" id="UP001302321">
    <property type="component" value="Unassembled WGS sequence"/>
</dbReference>
<sequence length="232" mass="24499">MAELANTSPVLSLAGVANSQGYCNLNLAEVVHGIIITATQPPSTSTSSSSTGGLLSGLPNGILGRRDLEENLKEKAAEQKENAQRLKDRLKADAVEEKEGMSRKTCEAKCGAALVVPTSATSVSPSPTNPLPRPAKTNSQPTRPESAEEITETAVAIEEVSEVTAVEECIQKREKASIWASVKTGEVRERLGVTVRKGVEVDNCLYFVGGVDVVNLEVVLLAKEEIEDASAG</sequence>
<evidence type="ECO:0000313" key="3">
    <source>
        <dbReference type="EMBL" id="KAK4175838.1"/>
    </source>
</evidence>
<feature type="region of interest" description="Disordered" evidence="2">
    <location>
        <begin position="118"/>
        <end position="150"/>
    </location>
</feature>
<feature type="compositionally biased region" description="Low complexity" evidence="2">
    <location>
        <begin position="41"/>
        <end position="59"/>
    </location>
</feature>